<evidence type="ECO:0000256" key="9">
    <source>
        <dbReference type="ARBA" id="ARBA00023004"/>
    </source>
</evidence>
<keyword evidence="7" id="KW-0809">Transit peptide</keyword>
<evidence type="ECO:0000313" key="14">
    <source>
        <dbReference type="Proteomes" id="UP000030755"/>
    </source>
</evidence>
<comment type="similarity">
    <text evidence="2">Belongs to the frataxin family.</text>
</comment>
<evidence type="ECO:0000256" key="7">
    <source>
        <dbReference type="ARBA" id="ARBA00022946"/>
    </source>
</evidence>
<dbReference type="GO" id="GO:0004322">
    <property type="term" value="F:ferroxidase activity"/>
    <property type="evidence" value="ECO:0007669"/>
    <property type="project" value="UniProtKB-EC"/>
</dbReference>
<dbReference type="GO" id="GO:0051537">
    <property type="term" value="F:2 iron, 2 sulfur cluster binding"/>
    <property type="evidence" value="ECO:0007669"/>
    <property type="project" value="TreeGrafter"/>
</dbReference>
<keyword evidence="10" id="KW-0406">Ion transport</keyword>
<evidence type="ECO:0000313" key="13">
    <source>
        <dbReference type="EMBL" id="EPZ35946.1"/>
    </source>
</evidence>
<dbReference type="AlphaFoldDB" id="A0A075B476"/>
<keyword evidence="9" id="KW-0408">Iron</keyword>
<dbReference type="PANTHER" id="PTHR16821">
    <property type="entry name" value="FRATAXIN"/>
    <property type="match status" value="1"/>
</dbReference>
<proteinExistence type="inferred from homology"/>
<evidence type="ECO:0000256" key="5">
    <source>
        <dbReference type="ARBA" id="ARBA00022448"/>
    </source>
</evidence>
<sequence length="134" mass="15863">MEEIIDANDRNCDIEYTNGVLTMKLRENMIFVLNKQPPNRQIWLSSPISGPRRFDFCESNNTWFYTRDNSTLHELLSKELSEILGKQINIKPIYFCLLFFRNRNADPHIRLPNINFINVPSLLNKRRTNALFCI</sequence>
<evidence type="ECO:0000256" key="10">
    <source>
        <dbReference type="ARBA" id="ARBA00023065"/>
    </source>
</evidence>
<dbReference type="SMART" id="SM01219">
    <property type="entry name" value="Frataxin_Cyay"/>
    <property type="match status" value="1"/>
</dbReference>
<keyword evidence="6" id="KW-0410">Iron transport</keyword>
<dbReference type="GO" id="GO:0006879">
    <property type="term" value="P:intracellular iron ion homeostasis"/>
    <property type="evidence" value="ECO:0007669"/>
    <property type="project" value="UniProtKB-KW"/>
</dbReference>
<evidence type="ECO:0000256" key="11">
    <source>
        <dbReference type="ARBA" id="ARBA00023128"/>
    </source>
</evidence>
<comment type="subcellular location">
    <subcellularLocation>
        <location evidence="1">Mitochondrion</location>
    </subcellularLocation>
</comment>
<keyword evidence="4" id="KW-0409">Iron storage</keyword>
<evidence type="ECO:0000256" key="3">
    <source>
        <dbReference type="ARBA" id="ARBA00013107"/>
    </source>
</evidence>
<dbReference type="InterPro" id="IPR017789">
    <property type="entry name" value="Frataxin"/>
</dbReference>
<dbReference type="PROSITE" id="PS01344">
    <property type="entry name" value="FRATAXIN_1"/>
    <property type="match status" value="1"/>
</dbReference>
<reference evidence="13 14" key="1">
    <citation type="journal article" date="2013" name="Curr. Biol.">
        <title>Shared signatures of parasitism and phylogenomics unite Cryptomycota and microsporidia.</title>
        <authorList>
            <person name="James T.Y."/>
            <person name="Pelin A."/>
            <person name="Bonen L."/>
            <person name="Ahrendt S."/>
            <person name="Sain D."/>
            <person name="Corradi N."/>
            <person name="Stajich J.E."/>
        </authorList>
    </citation>
    <scope>NUCLEOTIDE SEQUENCE [LARGE SCALE GENOMIC DNA]</scope>
    <source>
        <strain evidence="13 14">CSF55</strain>
    </source>
</reference>
<dbReference type="NCBIfam" id="TIGR03421">
    <property type="entry name" value="FeS_CyaY"/>
    <property type="match status" value="1"/>
</dbReference>
<organism evidence="13 14">
    <name type="scientific">Rozella allomycis (strain CSF55)</name>
    <dbReference type="NCBI Taxonomy" id="988480"/>
    <lineage>
        <taxon>Eukaryota</taxon>
        <taxon>Fungi</taxon>
        <taxon>Fungi incertae sedis</taxon>
        <taxon>Cryptomycota</taxon>
        <taxon>Cryptomycota incertae sedis</taxon>
        <taxon>Rozella</taxon>
    </lineage>
</organism>
<dbReference type="GO" id="GO:0005739">
    <property type="term" value="C:mitochondrion"/>
    <property type="evidence" value="ECO:0007669"/>
    <property type="project" value="UniProtKB-SubCell"/>
</dbReference>
<dbReference type="InterPro" id="IPR036524">
    <property type="entry name" value="Frataxin/CyaY_sf"/>
</dbReference>
<keyword evidence="11" id="KW-0496">Mitochondrion</keyword>
<dbReference type="PROSITE" id="PS50810">
    <property type="entry name" value="FRATAXIN_2"/>
    <property type="match status" value="1"/>
</dbReference>
<dbReference type="GO" id="GO:0016226">
    <property type="term" value="P:iron-sulfur cluster assembly"/>
    <property type="evidence" value="ECO:0007669"/>
    <property type="project" value="InterPro"/>
</dbReference>
<dbReference type="EMBL" id="KE560703">
    <property type="protein sequence ID" value="EPZ35946.1"/>
    <property type="molecule type" value="Genomic_DNA"/>
</dbReference>
<dbReference type="NCBIfam" id="TIGR03422">
    <property type="entry name" value="mito_frataxin"/>
    <property type="match status" value="1"/>
</dbReference>
<dbReference type="InterPro" id="IPR002908">
    <property type="entry name" value="Frataxin/CyaY"/>
</dbReference>
<evidence type="ECO:0000256" key="2">
    <source>
        <dbReference type="ARBA" id="ARBA00008183"/>
    </source>
</evidence>
<dbReference type="Proteomes" id="UP000030755">
    <property type="component" value="Unassembled WGS sequence"/>
</dbReference>
<dbReference type="EC" id="1.16.3.1" evidence="3"/>
<accession>A0A075B476</accession>
<dbReference type="OrthoDB" id="1897642at2759"/>
<keyword evidence="5" id="KW-0813">Transport</keyword>
<evidence type="ECO:0000256" key="6">
    <source>
        <dbReference type="ARBA" id="ARBA00022496"/>
    </source>
</evidence>
<dbReference type="HOGENOM" id="CLU_1897405_0_0_1"/>
<evidence type="ECO:0000256" key="8">
    <source>
        <dbReference type="ARBA" id="ARBA00023002"/>
    </source>
</evidence>
<dbReference type="GO" id="GO:0008198">
    <property type="term" value="F:ferrous iron binding"/>
    <property type="evidence" value="ECO:0007669"/>
    <property type="project" value="TreeGrafter"/>
</dbReference>
<name>A0A075B476_ROZAC</name>
<dbReference type="STRING" id="988480.A0A075B476"/>
<keyword evidence="8 13" id="KW-0560">Oxidoreductase</keyword>
<dbReference type="Gene3D" id="3.30.920.10">
    <property type="entry name" value="Frataxin/CyaY"/>
    <property type="match status" value="1"/>
</dbReference>
<keyword evidence="14" id="KW-1185">Reference proteome</keyword>
<gene>
    <name evidence="13" type="ORF">O9G_003999</name>
</gene>
<evidence type="ECO:0000256" key="1">
    <source>
        <dbReference type="ARBA" id="ARBA00004173"/>
    </source>
</evidence>
<dbReference type="GO" id="GO:0034986">
    <property type="term" value="F:iron chaperone activity"/>
    <property type="evidence" value="ECO:0007669"/>
    <property type="project" value="TreeGrafter"/>
</dbReference>
<dbReference type="SUPFAM" id="SSF55387">
    <property type="entry name" value="Frataxin/Nqo15-like"/>
    <property type="match status" value="1"/>
</dbReference>
<evidence type="ECO:0000256" key="12">
    <source>
        <dbReference type="ARBA" id="ARBA00047990"/>
    </source>
</evidence>
<dbReference type="Pfam" id="PF01491">
    <property type="entry name" value="Frataxin_Cyay"/>
    <property type="match status" value="1"/>
</dbReference>
<dbReference type="PANTHER" id="PTHR16821:SF2">
    <property type="entry name" value="FRATAXIN, MITOCHONDRIAL"/>
    <property type="match status" value="1"/>
</dbReference>
<dbReference type="GO" id="GO:0008199">
    <property type="term" value="F:ferric iron binding"/>
    <property type="evidence" value="ECO:0007669"/>
    <property type="project" value="InterPro"/>
</dbReference>
<comment type="catalytic activity">
    <reaction evidence="12">
        <text>4 Fe(2+) + O2 + 4 H(+) = 4 Fe(3+) + 2 H2O</text>
        <dbReference type="Rhea" id="RHEA:11148"/>
        <dbReference type="ChEBI" id="CHEBI:15377"/>
        <dbReference type="ChEBI" id="CHEBI:15378"/>
        <dbReference type="ChEBI" id="CHEBI:15379"/>
        <dbReference type="ChEBI" id="CHEBI:29033"/>
        <dbReference type="ChEBI" id="CHEBI:29034"/>
        <dbReference type="EC" id="1.16.3.1"/>
    </reaction>
</comment>
<dbReference type="InterPro" id="IPR020895">
    <property type="entry name" value="Frataxin_CS"/>
</dbReference>
<evidence type="ECO:0000256" key="4">
    <source>
        <dbReference type="ARBA" id="ARBA00022434"/>
    </source>
</evidence>
<protein>
    <recommendedName>
        <fullName evidence="3">ferroxidase</fullName>
        <ecNumber evidence="3">1.16.3.1</ecNumber>
    </recommendedName>
</protein>
<dbReference type="GO" id="GO:0006826">
    <property type="term" value="P:iron ion transport"/>
    <property type="evidence" value="ECO:0007669"/>
    <property type="project" value="UniProtKB-KW"/>
</dbReference>